<dbReference type="InterPro" id="IPR015422">
    <property type="entry name" value="PyrdxlP-dep_Trfase_small"/>
</dbReference>
<protein>
    <submittedName>
        <fullName evidence="5">Bifunctional cystathionine gamma-lyase/homocysteine desulfhydrase</fullName>
    </submittedName>
</protein>
<evidence type="ECO:0000313" key="5">
    <source>
        <dbReference type="EMBL" id="WMV75439.1"/>
    </source>
</evidence>
<dbReference type="InterPro" id="IPR000277">
    <property type="entry name" value="Cys/Met-Metab_PyrdxlP-dep_enz"/>
</dbReference>
<dbReference type="RefSeq" id="WP_008879951.1">
    <property type="nucleotide sequence ID" value="NZ_CP017694.1"/>
</dbReference>
<organism evidence="5 6">
    <name type="scientific">Geobacillus thermodenitrificans</name>
    <dbReference type="NCBI Taxonomy" id="33940"/>
    <lineage>
        <taxon>Bacteria</taxon>
        <taxon>Bacillati</taxon>
        <taxon>Bacillota</taxon>
        <taxon>Bacilli</taxon>
        <taxon>Bacillales</taxon>
        <taxon>Anoxybacillaceae</taxon>
        <taxon>Geobacillus</taxon>
    </lineage>
</organism>
<accession>A0ABY9Q973</accession>
<comment type="similarity">
    <text evidence="2 4">Belongs to the trans-sulfuration enzymes family.</text>
</comment>
<proteinExistence type="inferred from homology"/>
<reference evidence="5 6" key="1">
    <citation type="submission" date="2023-08" db="EMBL/GenBank/DDBJ databases">
        <title>Complete genome sequence of Geobacillus thermodenitrificans K1041, a genetically tractable strain representative of the genus Geobacillus.</title>
        <authorList>
            <person name="Kani S."/>
            <person name="Suzuki H."/>
        </authorList>
    </citation>
    <scope>NUCLEOTIDE SEQUENCE [LARGE SCALE GENOMIC DNA]</scope>
    <source>
        <strain evidence="5 6">K1041</strain>
    </source>
</reference>
<dbReference type="Proteomes" id="UP001297580">
    <property type="component" value="Chromosome"/>
</dbReference>
<keyword evidence="6" id="KW-1185">Reference proteome</keyword>
<dbReference type="InterPro" id="IPR015424">
    <property type="entry name" value="PyrdxlP-dep_Trfase"/>
</dbReference>
<dbReference type="InterPro" id="IPR054542">
    <property type="entry name" value="Cys_met_metab_PP"/>
</dbReference>
<name>A0ABY9Q973_GEOTD</name>
<dbReference type="SUPFAM" id="SSF53383">
    <property type="entry name" value="PLP-dependent transferases"/>
    <property type="match status" value="1"/>
</dbReference>
<keyword evidence="3 4" id="KW-0663">Pyridoxal phosphate</keyword>
<dbReference type="EMBL" id="CP133461">
    <property type="protein sequence ID" value="WMV75439.1"/>
    <property type="molecule type" value="Genomic_DNA"/>
</dbReference>
<dbReference type="PANTHER" id="PTHR11808">
    <property type="entry name" value="TRANS-SULFURATION ENZYME FAMILY MEMBER"/>
    <property type="match status" value="1"/>
</dbReference>
<evidence type="ECO:0000313" key="6">
    <source>
        <dbReference type="Proteomes" id="UP001297580"/>
    </source>
</evidence>
<dbReference type="Gene3D" id="3.90.1150.10">
    <property type="entry name" value="Aspartate Aminotransferase, domain 1"/>
    <property type="match status" value="1"/>
</dbReference>
<dbReference type="Pfam" id="PF01053">
    <property type="entry name" value="Cys_Met_Meta_PP"/>
    <property type="match status" value="1"/>
</dbReference>
<dbReference type="Gene3D" id="3.40.640.10">
    <property type="entry name" value="Type I PLP-dependent aspartate aminotransferase-like (Major domain)"/>
    <property type="match status" value="1"/>
</dbReference>
<dbReference type="PIRSF" id="PIRSF001434">
    <property type="entry name" value="CGS"/>
    <property type="match status" value="1"/>
</dbReference>
<sequence>MRRKTLLIHGGIPGDPHTGAVSVPIYQVSTYKQEEVGKHKGFEYSRTGNPTRAALEKLIADLEGGEAGFAFASGMAAITAVMMLFDSGDHIVLTDDVYGGTYRVMANVLNRFGLESTFVDTSDIANIEAHIRPNTKAIYIETPTNPLLKITDLKAAAAIARAHGLLLIVDNTFSTPYFQTPLELGADIVIHSATKYLGGHSDVVAGLAVVRTAELAERLHYVQNSTGGILGPQDSWLLMRGMKTLGVRMEEHEQNARAIAAFLAEHQAVTRVYYPGLPEHPNHELAKAQMRGFGGMISFDVGSLERAETVLSRVRYFTLAESLGAVESLISLPGKMTHASIPKERREQLGITDGLIRLSVGLEDVNDLIDDLAQALG</sequence>
<dbReference type="PANTHER" id="PTHR11808:SF15">
    <property type="entry name" value="CYSTATHIONINE GAMMA-LYASE"/>
    <property type="match status" value="1"/>
</dbReference>
<evidence type="ECO:0000256" key="1">
    <source>
        <dbReference type="ARBA" id="ARBA00001933"/>
    </source>
</evidence>
<evidence type="ECO:0000256" key="2">
    <source>
        <dbReference type="ARBA" id="ARBA00009077"/>
    </source>
</evidence>
<evidence type="ECO:0000256" key="3">
    <source>
        <dbReference type="ARBA" id="ARBA00022898"/>
    </source>
</evidence>
<dbReference type="NCBIfam" id="NF005810">
    <property type="entry name" value="PRK07671.1"/>
    <property type="match status" value="1"/>
</dbReference>
<comment type="cofactor">
    <cofactor evidence="1 4">
        <name>pyridoxal 5'-phosphate</name>
        <dbReference type="ChEBI" id="CHEBI:597326"/>
    </cofactor>
</comment>
<evidence type="ECO:0000256" key="4">
    <source>
        <dbReference type="RuleBase" id="RU362118"/>
    </source>
</evidence>
<dbReference type="CDD" id="cd00614">
    <property type="entry name" value="CGS_like"/>
    <property type="match status" value="1"/>
</dbReference>
<dbReference type="PROSITE" id="PS00868">
    <property type="entry name" value="CYS_MET_METAB_PP"/>
    <property type="match status" value="1"/>
</dbReference>
<dbReference type="InterPro" id="IPR015421">
    <property type="entry name" value="PyrdxlP-dep_Trfase_major"/>
</dbReference>
<dbReference type="GeneID" id="87623379"/>
<gene>
    <name evidence="5" type="ORF">HSX42_14385</name>
</gene>